<protein>
    <submittedName>
        <fullName evidence="3">Ubiquitin domain-containing protein ubfd1</fullName>
    </submittedName>
</protein>
<dbReference type="InterPro" id="IPR029071">
    <property type="entry name" value="Ubiquitin-like_domsf"/>
</dbReference>
<dbReference type="PANTHER" id="PTHR16470:SF0">
    <property type="entry name" value="UBIQUITIN DOMAIN-CONTAINING PROTEIN UBFD1"/>
    <property type="match status" value="1"/>
</dbReference>
<reference evidence="3 4" key="1">
    <citation type="submission" date="2023-11" db="EMBL/GenBank/DDBJ databases">
        <title>Halocaridina rubra genome assembly.</title>
        <authorList>
            <person name="Smith C."/>
        </authorList>
    </citation>
    <scope>NUCLEOTIDE SEQUENCE [LARGE SCALE GENOMIC DNA]</scope>
    <source>
        <strain evidence="3">EP-1</strain>
        <tissue evidence="3">Whole</tissue>
    </source>
</reference>
<dbReference type="InterPro" id="IPR039120">
    <property type="entry name" value="UBFD1"/>
</dbReference>
<dbReference type="PANTHER" id="PTHR16470">
    <property type="entry name" value="UBIQUITIN DOMAIN-CONTAINING PROTEIN UBFD1"/>
    <property type="match status" value="1"/>
</dbReference>
<feature type="compositionally biased region" description="Polar residues" evidence="1">
    <location>
        <begin position="10"/>
        <end position="22"/>
    </location>
</feature>
<keyword evidence="4" id="KW-1185">Reference proteome</keyword>
<comment type="caution">
    <text evidence="3">The sequence shown here is derived from an EMBL/GenBank/DDBJ whole genome shotgun (WGS) entry which is preliminary data.</text>
</comment>
<dbReference type="CDD" id="cd17047">
    <property type="entry name" value="Ubl_UBFD1"/>
    <property type="match status" value="1"/>
</dbReference>
<dbReference type="PROSITE" id="PS50053">
    <property type="entry name" value="UBIQUITIN_2"/>
    <property type="match status" value="1"/>
</dbReference>
<gene>
    <name evidence="3" type="primary">UBFD1</name>
    <name evidence="3" type="ORF">SK128_016028</name>
</gene>
<organism evidence="3 4">
    <name type="scientific">Halocaridina rubra</name>
    <name type="common">Hawaiian red shrimp</name>
    <dbReference type="NCBI Taxonomy" id="373956"/>
    <lineage>
        <taxon>Eukaryota</taxon>
        <taxon>Metazoa</taxon>
        <taxon>Ecdysozoa</taxon>
        <taxon>Arthropoda</taxon>
        <taxon>Crustacea</taxon>
        <taxon>Multicrustacea</taxon>
        <taxon>Malacostraca</taxon>
        <taxon>Eumalacostraca</taxon>
        <taxon>Eucarida</taxon>
        <taxon>Decapoda</taxon>
        <taxon>Pleocyemata</taxon>
        <taxon>Caridea</taxon>
        <taxon>Atyoidea</taxon>
        <taxon>Atyidae</taxon>
        <taxon>Halocaridina</taxon>
    </lineage>
</organism>
<proteinExistence type="predicted"/>
<dbReference type="EMBL" id="JAXCGZ010015805">
    <property type="protein sequence ID" value="KAK7069819.1"/>
    <property type="molecule type" value="Genomic_DNA"/>
</dbReference>
<dbReference type="Pfam" id="PF25343">
    <property type="entry name" value="PH_UBFD1_C"/>
    <property type="match status" value="1"/>
</dbReference>
<feature type="compositionally biased region" description="Low complexity" evidence="1">
    <location>
        <begin position="162"/>
        <end position="172"/>
    </location>
</feature>
<sequence>MSNEEKVINSDDQSSCKSTDITPSSVFSCKVAVNESEVKTEETPVETTETPLPASEVKTDAVENQCTAIPNGESVSFKLIYNKVKYDIDFPLDGTIKQLKEHLSTIINVLPAMQKVMIKGLAKDEKTLRELGVTPGSKVMVVGSKLDDVVSVNTPKSENATTDKSSSSTSTKEPLCRQKQHRKILDKGLPEDVMPGIKNSKDVLPSYPLSGMVNKYGGKVRLTFKLELDQVWIGTKERTEKINMNHIRQIVSEAIEGHEQYHIMGFQLGPTEASRYWIYWVPAQYVDAIKDTVLGKW</sequence>
<evidence type="ECO:0000259" key="2">
    <source>
        <dbReference type="PROSITE" id="PS50053"/>
    </source>
</evidence>
<dbReference type="Gene3D" id="3.10.20.90">
    <property type="entry name" value="Phosphatidylinositol 3-kinase Catalytic Subunit, Chain A, domain 1"/>
    <property type="match status" value="1"/>
</dbReference>
<dbReference type="GO" id="GO:0003723">
    <property type="term" value="F:RNA binding"/>
    <property type="evidence" value="ECO:0007669"/>
    <property type="project" value="TreeGrafter"/>
</dbReference>
<dbReference type="GO" id="GO:0045296">
    <property type="term" value="F:cadherin binding"/>
    <property type="evidence" value="ECO:0007669"/>
    <property type="project" value="TreeGrafter"/>
</dbReference>
<evidence type="ECO:0000313" key="4">
    <source>
        <dbReference type="Proteomes" id="UP001381693"/>
    </source>
</evidence>
<dbReference type="InterPro" id="IPR057455">
    <property type="entry name" value="UBFD1_C"/>
</dbReference>
<dbReference type="SUPFAM" id="SSF54236">
    <property type="entry name" value="Ubiquitin-like"/>
    <property type="match status" value="1"/>
</dbReference>
<accession>A0AAN9A0C4</accession>
<dbReference type="InterPro" id="IPR000626">
    <property type="entry name" value="Ubiquitin-like_dom"/>
</dbReference>
<feature type="region of interest" description="Disordered" evidence="1">
    <location>
        <begin position="153"/>
        <end position="178"/>
    </location>
</feature>
<dbReference type="AlphaFoldDB" id="A0AAN9A0C4"/>
<dbReference type="Pfam" id="PF00240">
    <property type="entry name" value="ubiquitin"/>
    <property type="match status" value="1"/>
</dbReference>
<evidence type="ECO:0000256" key="1">
    <source>
        <dbReference type="SAM" id="MobiDB-lite"/>
    </source>
</evidence>
<evidence type="ECO:0000313" key="3">
    <source>
        <dbReference type="EMBL" id="KAK7069819.1"/>
    </source>
</evidence>
<dbReference type="SMART" id="SM00213">
    <property type="entry name" value="UBQ"/>
    <property type="match status" value="1"/>
</dbReference>
<dbReference type="Proteomes" id="UP001381693">
    <property type="component" value="Unassembled WGS sequence"/>
</dbReference>
<name>A0AAN9A0C4_HALRR</name>
<feature type="domain" description="Ubiquitin-like" evidence="2">
    <location>
        <begin position="73"/>
        <end position="148"/>
    </location>
</feature>
<feature type="region of interest" description="Disordered" evidence="1">
    <location>
        <begin position="1"/>
        <end position="22"/>
    </location>
</feature>